<dbReference type="AlphaFoldDB" id="A0A8H7UDK0"/>
<evidence type="ECO:0000313" key="3">
    <source>
        <dbReference type="Proteomes" id="UP000654370"/>
    </source>
</evidence>
<dbReference type="EMBL" id="JAEPQZ010000011">
    <property type="protein sequence ID" value="KAG2175539.1"/>
    <property type="molecule type" value="Genomic_DNA"/>
</dbReference>
<evidence type="ECO:0000313" key="2">
    <source>
        <dbReference type="EMBL" id="KAG2175539.1"/>
    </source>
</evidence>
<sequence length="83" mass="9063">MSAVANPSSPATETDIQLIIKKELQEFRKELLAELRQENNQGKAIVADSAGDSAWSSQTTSLGFTEGLMLGGLIAFFAFKTWR</sequence>
<feature type="transmembrane region" description="Helical" evidence="1">
    <location>
        <begin position="61"/>
        <end position="79"/>
    </location>
</feature>
<organism evidence="2 3">
    <name type="scientific">Mortierella isabellina</name>
    <name type="common">Filamentous fungus</name>
    <name type="synonym">Umbelopsis isabellina</name>
    <dbReference type="NCBI Taxonomy" id="91625"/>
    <lineage>
        <taxon>Eukaryota</taxon>
        <taxon>Fungi</taxon>
        <taxon>Fungi incertae sedis</taxon>
        <taxon>Mucoromycota</taxon>
        <taxon>Mucoromycotina</taxon>
        <taxon>Umbelopsidomycetes</taxon>
        <taxon>Umbelopsidales</taxon>
        <taxon>Umbelopsidaceae</taxon>
        <taxon>Umbelopsis</taxon>
    </lineage>
</organism>
<accession>A0A8H7UDK0</accession>
<gene>
    <name evidence="2" type="ORF">INT43_001186</name>
</gene>
<keyword evidence="3" id="KW-1185">Reference proteome</keyword>
<keyword evidence="1" id="KW-0472">Membrane</keyword>
<proteinExistence type="predicted"/>
<dbReference type="OrthoDB" id="10441261at2759"/>
<keyword evidence="1" id="KW-0812">Transmembrane</keyword>
<evidence type="ECO:0000256" key="1">
    <source>
        <dbReference type="SAM" id="Phobius"/>
    </source>
</evidence>
<comment type="caution">
    <text evidence="2">The sequence shown here is derived from an EMBL/GenBank/DDBJ whole genome shotgun (WGS) entry which is preliminary data.</text>
</comment>
<name>A0A8H7UDK0_MORIS</name>
<keyword evidence="1" id="KW-1133">Transmembrane helix</keyword>
<protein>
    <submittedName>
        <fullName evidence="2">Uncharacterized protein</fullName>
    </submittedName>
</protein>
<reference evidence="2" key="1">
    <citation type="submission" date="2020-12" db="EMBL/GenBank/DDBJ databases">
        <title>Metabolic potential, ecology and presence of endohyphal bacteria is reflected in genomic diversity of Mucoromycotina.</title>
        <authorList>
            <person name="Muszewska A."/>
            <person name="Okrasinska A."/>
            <person name="Steczkiewicz K."/>
            <person name="Drgas O."/>
            <person name="Orlowska M."/>
            <person name="Perlinska-Lenart U."/>
            <person name="Aleksandrzak-Piekarczyk T."/>
            <person name="Szatraj K."/>
            <person name="Zielenkiewicz U."/>
            <person name="Pilsyk S."/>
            <person name="Malc E."/>
            <person name="Mieczkowski P."/>
            <person name="Kruszewska J.S."/>
            <person name="Biernat P."/>
            <person name="Pawlowska J."/>
        </authorList>
    </citation>
    <scope>NUCLEOTIDE SEQUENCE</scope>
    <source>
        <strain evidence="2">WA0000067209</strain>
    </source>
</reference>
<dbReference type="Proteomes" id="UP000654370">
    <property type="component" value="Unassembled WGS sequence"/>
</dbReference>